<dbReference type="UniPathway" id="UPA00344"/>
<keyword evidence="4" id="KW-0479">Metal-binding</keyword>
<dbReference type="Gene3D" id="2.40.340.10">
    <property type="entry name" value="MoeA, C-terminal, domain IV"/>
    <property type="match status" value="1"/>
</dbReference>
<dbReference type="InterPro" id="IPR036688">
    <property type="entry name" value="MoeA_C_domain_IV_sf"/>
</dbReference>
<evidence type="ECO:0000256" key="3">
    <source>
        <dbReference type="ARBA" id="ARBA00047317"/>
    </source>
</evidence>
<keyword evidence="4" id="KW-0460">Magnesium</keyword>
<dbReference type="GO" id="GO:0005829">
    <property type="term" value="C:cytosol"/>
    <property type="evidence" value="ECO:0007669"/>
    <property type="project" value="TreeGrafter"/>
</dbReference>
<dbReference type="Pfam" id="PF00994">
    <property type="entry name" value="MoCF_biosynth"/>
    <property type="match status" value="1"/>
</dbReference>
<protein>
    <recommendedName>
        <fullName evidence="4">Molybdopterin molybdenumtransferase</fullName>
        <ecNumber evidence="4">2.10.1.1</ecNumber>
    </recommendedName>
</protein>
<dbReference type="NCBIfam" id="TIGR00177">
    <property type="entry name" value="molyb_syn"/>
    <property type="match status" value="1"/>
</dbReference>
<dbReference type="SUPFAM" id="SSF63867">
    <property type="entry name" value="MoeA C-terminal domain-like"/>
    <property type="match status" value="1"/>
</dbReference>
<organism evidence="6 7">
    <name type="scientific">Leptospira yanagawae serovar Saopaulo str. Sao Paulo = ATCC 700523</name>
    <dbReference type="NCBI Taxonomy" id="1249483"/>
    <lineage>
        <taxon>Bacteria</taxon>
        <taxon>Pseudomonadati</taxon>
        <taxon>Spirochaetota</taxon>
        <taxon>Spirochaetia</taxon>
        <taxon>Leptospirales</taxon>
        <taxon>Leptospiraceae</taxon>
        <taxon>Leptospira</taxon>
    </lineage>
</organism>
<feature type="domain" description="MoaB/Mog" evidence="5">
    <location>
        <begin position="178"/>
        <end position="315"/>
    </location>
</feature>
<dbReference type="Proteomes" id="UP000013996">
    <property type="component" value="Unassembled WGS sequence"/>
</dbReference>
<dbReference type="Gene3D" id="3.40.980.10">
    <property type="entry name" value="MoaB/Mog-like domain"/>
    <property type="match status" value="1"/>
</dbReference>
<dbReference type="CDD" id="cd00887">
    <property type="entry name" value="MoeA"/>
    <property type="match status" value="1"/>
</dbReference>
<dbReference type="EC" id="2.10.1.1" evidence="4"/>
<keyword evidence="4" id="KW-0500">Molybdenum</keyword>
<dbReference type="EMBL" id="AOGX02000016">
    <property type="protein sequence ID" value="EOQ88682.1"/>
    <property type="molecule type" value="Genomic_DNA"/>
</dbReference>
<dbReference type="InterPro" id="IPR036135">
    <property type="entry name" value="MoeA_linker/N_sf"/>
</dbReference>
<reference evidence="6 7" key="1">
    <citation type="submission" date="2013-04" db="EMBL/GenBank/DDBJ databases">
        <authorList>
            <person name="Harkins D.M."/>
            <person name="Durkin A.S."/>
            <person name="Brinkac L.M."/>
            <person name="Haft D.H."/>
            <person name="Selengut J.D."/>
            <person name="Sanka R."/>
            <person name="DePew J."/>
            <person name="Purushe J."/>
            <person name="Hartskeerl R.A."/>
            <person name="Ahmed A."/>
            <person name="van der Linden H."/>
            <person name="Goris M.G.A."/>
            <person name="Vinetz J.M."/>
            <person name="Sutton G.G."/>
            <person name="Nierman W.C."/>
            <person name="Fouts D.E."/>
        </authorList>
    </citation>
    <scope>NUCLEOTIDE SEQUENCE [LARGE SCALE GENOMIC DNA]</scope>
    <source>
        <strain evidence="6 7">Sao Paulo</strain>
    </source>
</reference>
<dbReference type="Gene3D" id="2.170.190.11">
    <property type="entry name" value="Molybdopterin biosynthesis moea protein, domain 3"/>
    <property type="match status" value="1"/>
</dbReference>
<keyword evidence="4" id="KW-0808">Transferase</keyword>
<dbReference type="InterPro" id="IPR001453">
    <property type="entry name" value="MoaB/Mog_dom"/>
</dbReference>
<dbReference type="SUPFAM" id="SSF53218">
    <property type="entry name" value="Molybdenum cofactor biosynthesis proteins"/>
    <property type="match status" value="1"/>
</dbReference>
<dbReference type="SMART" id="SM00852">
    <property type="entry name" value="MoCF_biosynth"/>
    <property type="match status" value="1"/>
</dbReference>
<name>A0A5E8HCT3_9LEPT</name>
<dbReference type="InterPro" id="IPR036425">
    <property type="entry name" value="MoaB/Mog-like_dom_sf"/>
</dbReference>
<dbReference type="OrthoDB" id="9804758at2"/>
<proteinExistence type="inferred from homology"/>
<evidence type="ECO:0000313" key="6">
    <source>
        <dbReference type="EMBL" id="EOQ88682.1"/>
    </source>
</evidence>
<dbReference type="Gene3D" id="3.90.105.10">
    <property type="entry name" value="Molybdopterin biosynthesis moea protein, domain 2"/>
    <property type="match status" value="1"/>
</dbReference>
<dbReference type="RefSeq" id="WP_015677756.1">
    <property type="nucleotide sequence ID" value="NZ_AOGX02000016.1"/>
</dbReference>
<evidence type="ECO:0000259" key="5">
    <source>
        <dbReference type="SMART" id="SM00852"/>
    </source>
</evidence>
<comment type="cofactor">
    <cofactor evidence="4">
        <name>Mg(2+)</name>
        <dbReference type="ChEBI" id="CHEBI:18420"/>
    </cofactor>
</comment>
<evidence type="ECO:0000256" key="4">
    <source>
        <dbReference type="RuleBase" id="RU365090"/>
    </source>
</evidence>
<sequence>MISFEKAIGLINQEAKTFGTESIPLQETYGRIVAESVLADRDYPPFNRSAMDGFAIVTKAFIPNKQYPYTRELHAGSTLTKLTEETVIRIMTGAPVPEGFDAVIKIEDALLTEEQNQKMVMFPIENISQWQNIAKRGEDALKSDPLLPVGTYLNLSEVSLLASLGKTTVSVFSPPNVKIISTGNEVVPFGITPLPHQIRDSNSVTISTFLKKWNINPSQISIVPDDESMMKNAIKQSLDCDILILSGGVSMGEKDLVPSLLMDLGVETIFHKTAIKPGKPIWFGKKNRTVVFGLPGNPFSVQTCLRLFIDPFLRCCFSQQKEMYLRFPLSQPKKKKHSLTEFFPVRFVTKEKTRLEAIPFNGSGDIKAGIFSDGLALFPSESKQIEAEEGIQFLPW</sequence>
<evidence type="ECO:0000256" key="2">
    <source>
        <dbReference type="ARBA" id="ARBA00010763"/>
    </source>
</evidence>
<comment type="function">
    <text evidence="1 4">Catalyzes the insertion of molybdate into adenylated molybdopterin with the concomitant release of AMP.</text>
</comment>
<dbReference type="PANTHER" id="PTHR10192">
    <property type="entry name" value="MOLYBDOPTERIN BIOSYNTHESIS PROTEIN"/>
    <property type="match status" value="1"/>
</dbReference>
<dbReference type="GO" id="GO:0046872">
    <property type="term" value="F:metal ion binding"/>
    <property type="evidence" value="ECO:0007669"/>
    <property type="project" value="UniProtKB-UniRule"/>
</dbReference>
<dbReference type="SUPFAM" id="SSF63882">
    <property type="entry name" value="MoeA N-terminal region -like"/>
    <property type="match status" value="1"/>
</dbReference>
<dbReference type="Pfam" id="PF03453">
    <property type="entry name" value="MoeA_N"/>
    <property type="match status" value="1"/>
</dbReference>
<dbReference type="InterPro" id="IPR005110">
    <property type="entry name" value="MoeA_linker/N"/>
</dbReference>
<dbReference type="AlphaFoldDB" id="A0A5E8HCT3"/>
<comment type="caution">
    <text evidence="6">The sequence shown here is derived from an EMBL/GenBank/DDBJ whole genome shotgun (WGS) entry which is preliminary data.</text>
</comment>
<comment type="catalytic activity">
    <reaction evidence="3">
        <text>adenylyl-molybdopterin + molybdate = Mo-molybdopterin + AMP + H(+)</text>
        <dbReference type="Rhea" id="RHEA:35047"/>
        <dbReference type="ChEBI" id="CHEBI:15378"/>
        <dbReference type="ChEBI" id="CHEBI:36264"/>
        <dbReference type="ChEBI" id="CHEBI:62727"/>
        <dbReference type="ChEBI" id="CHEBI:71302"/>
        <dbReference type="ChEBI" id="CHEBI:456215"/>
        <dbReference type="EC" id="2.10.1.1"/>
    </reaction>
</comment>
<keyword evidence="4" id="KW-0501">Molybdenum cofactor biosynthesis</keyword>
<dbReference type="PANTHER" id="PTHR10192:SF5">
    <property type="entry name" value="GEPHYRIN"/>
    <property type="match status" value="1"/>
</dbReference>
<gene>
    <name evidence="6" type="ORF">LEP1GSC202_2786</name>
</gene>
<dbReference type="GO" id="GO:0006777">
    <property type="term" value="P:Mo-molybdopterin cofactor biosynthetic process"/>
    <property type="evidence" value="ECO:0007669"/>
    <property type="project" value="UniProtKB-UniRule"/>
</dbReference>
<dbReference type="InterPro" id="IPR038987">
    <property type="entry name" value="MoeA-like"/>
</dbReference>
<accession>A0A5E8HCT3</accession>
<evidence type="ECO:0000256" key="1">
    <source>
        <dbReference type="ARBA" id="ARBA00002901"/>
    </source>
</evidence>
<dbReference type="STRING" id="1249483.LEP1GSC202_2786"/>
<comment type="pathway">
    <text evidence="4">Cofactor biosynthesis; molybdopterin biosynthesis.</text>
</comment>
<dbReference type="GO" id="GO:0061599">
    <property type="term" value="F:molybdopterin molybdotransferase activity"/>
    <property type="evidence" value="ECO:0007669"/>
    <property type="project" value="UniProtKB-UniRule"/>
</dbReference>
<comment type="similarity">
    <text evidence="2 4">Belongs to the MoeA family.</text>
</comment>
<evidence type="ECO:0000313" key="7">
    <source>
        <dbReference type="Proteomes" id="UP000013996"/>
    </source>
</evidence>